<keyword evidence="1" id="KW-0812">Transmembrane</keyword>
<protein>
    <submittedName>
        <fullName evidence="2">DUF1761 domain-containing protein</fullName>
    </submittedName>
</protein>
<evidence type="ECO:0000313" key="3">
    <source>
        <dbReference type="Proteomes" id="UP001165367"/>
    </source>
</evidence>
<keyword evidence="3" id="KW-1185">Reference proteome</keyword>
<feature type="transmembrane region" description="Helical" evidence="1">
    <location>
        <begin position="53"/>
        <end position="73"/>
    </location>
</feature>
<reference evidence="2" key="1">
    <citation type="submission" date="2022-01" db="EMBL/GenBank/DDBJ databases">
        <authorList>
            <person name="Jo J.-H."/>
            <person name="Im W.-T."/>
        </authorList>
    </citation>
    <scope>NUCLEOTIDE SEQUENCE</scope>
    <source>
        <strain evidence="2">NA20</strain>
    </source>
</reference>
<evidence type="ECO:0000313" key="2">
    <source>
        <dbReference type="EMBL" id="MCG2614651.1"/>
    </source>
</evidence>
<comment type="caution">
    <text evidence="2">The sequence shown here is derived from an EMBL/GenBank/DDBJ whole genome shotgun (WGS) entry which is preliminary data.</text>
</comment>
<sequence>MTGHLSNLHWISILIAFVVYAALGALWFTVFFSRQYKISLGRKDEVLQNKAPIFIVGPMICSLLIIIATAILINALQVHTIDGALFFAFVAGIGYLFANTVNIAINPNMPNPIRYGIITGTYHLAGMVIASIILTFIKW</sequence>
<feature type="transmembrane region" description="Helical" evidence="1">
    <location>
        <begin position="85"/>
        <end position="105"/>
    </location>
</feature>
<feature type="transmembrane region" description="Helical" evidence="1">
    <location>
        <begin position="12"/>
        <end position="32"/>
    </location>
</feature>
<accession>A0ABS9KQQ7</accession>
<dbReference type="InterPro" id="IPR013879">
    <property type="entry name" value="DUF1761"/>
</dbReference>
<dbReference type="Proteomes" id="UP001165367">
    <property type="component" value="Unassembled WGS sequence"/>
</dbReference>
<dbReference type="RefSeq" id="WP_237871271.1">
    <property type="nucleotide sequence ID" value="NZ_JAKLTR010000005.1"/>
</dbReference>
<feature type="transmembrane region" description="Helical" evidence="1">
    <location>
        <begin position="117"/>
        <end position="137"/>
    </location>
</feature>
<evidence type="ECO:0000256" key="1">
    <source>
        <dbReference type="SAM" id="Phobius"/>
    </source>
</evidence>
<proteinExistence type="predicted"/>
<keyword evidence="1" id="KW-1133">Transmembrane helix</keyword>
<organism evidence="2 3">
    <name type="scientific">Terrimonas ginsenosidimutans</name>
    <dbReference type="NCBI Taxonomy" id="2908004"/>
    <lineage>
        <taxon>Bacteria</taxon>
        <taxon>Pseudomonadati</taxon>
        <taxon>Bacteroidota</taxon>
        <taxon>Chitinophagia</taxon>
        <taxon>Chitinophagales</taxon>
        <taxon>Chitinophagaceae</taxon>
        <taxon>Terrimonas</taxon>
    </lineage>
</organism>
<dbReference type="Pfam" id="PF08570">
    <property type="entry name" value="DUF1761"/>
    <property type="match status" value="1"/>
</dbReference>
<keyword evidence="1" id="KW-0472">Membrane</keyword>
<dbReference type="EMBL" id="JAKLTR010000005">
    <property type="protein sequence ID" value="MCG2614651.1"/>
    <property type="molecule type" value="Genomic_DNA"/>
</dbReference>
<gene>
    <name evidence="2" type="ORF">LZZ85_10180</name>
</gene>
<name>A0ABS9KQQ7_9BACT</name>